<keyword evidence="8 10" id="KW-0472">Membrane</keyword>
<feature type="transmembrane region" description="Helical" evidence="10">
    <location>
        <begin position="148"/>
        <end position="169"/>
    </location>
</feature>
<evidence type="ECO:0000256" key="3">
    <source>
        <dbReference type="ARBA" id="ARBA00022448"/>
    </source>
</evidence>
<evidence type="ECO:0000256" key="8">
    <source>
        <dbReference type="ARBA" id="ARBA00023136"/>
    </source>
</evidence>
<dbReference type="InterPro" id="IPR047984">
    <property type="entry name" value="XylE-like"/>
</dbReference>
<dbReference type="GO" id="GO:0022857">
    <property type="term" value="F:transmembrane transporter activity"/>
    <property type="evidence" value="ECO:0007669"/>
    <property type="project" value="InterPro"/>
</dbReference>
<feature type="transmembrane region" description="Helical" evidence="10">
    <location>
        <begin position="428"/>
        <end position="446"/>
    </location>
</feature>
<keyword evidence="3 9" id="KW-0813">Transport</keyword>
<sequence>MSSHATSRPATGSKHRGYLTRLTVISTLGGLLFGYDTGVISGALLYMQDTLNMSAVEEAMVVSALLFPGAAIGALSGGRMADKLGRRGTLLVCALLFLVGALGCAVAPTVGFMVVARVVLGLGVGAAAVTCPLYLAEMAPAHLRGRMVTINELMIVTGQMLAFAINALLDALIQDPGVWRLMLGVASIPAIALLIGMLVLPESPRWFAIRDRFADSRRILDLSRSPEEADFEYGEIVASAATARNERSHAWRDLRDNPWMRKLLWIGIGLAVVQQATGVNTVNYYAPSILERSGLGVSASLVATIAVGVTSVVMTVLGIWLLGFIGRRRMLIIGFSGVVASQAILAVVFQLPQSDVVSYTILAAMMLFVAFVQCFIGTCVWLLLSEIFPMAIRGFAMGIAVFVLWTVNAAISFLFPILVVALGSTGTFTAFVLVNILSLVFVAKFVPETKGKSLEELEVHFRTEGLPIVVPPATPGKNAVSL</sequence>
<evidence type="ECO:0000256" key="7">
    <source>
        <dbReference type="ARBA" id="ARBA00022989"/>
    </source>
</evidence>
<dbReference type="SUPFAM" id="SSF103473">
    <property type="entry name" value="MFS general substrate transporter"/>
    <property type="match status" value="1"/>
</dbReference>
<proteinExistence type="inferred from homology"/>
<feature type="transmembrane region" description="Helical" evidence="10">
    <location>
        <begin position="263"/>
        <end position="286"/>
    </location>
</feature>
<dbReference type="EMBL" id="FNKH01000002">
    <property type="protein sequence ID" value="SDQ26669.1"/>
    <property type="molecule type" value="Genomic_DNA"/>
</dbReference>
<feature type="transmembrane region" description="Helical" evidence="10">
    <location>
        <begin position="396"/>
        <end position="422"/>
    </location>
</feature>
<evidence type="ECO:0000256" key="9">
    <source>
        <dbReference type="RuleBase" id="RU003346"/>
    </source>
</evidence>
<keyword evidence="5" id="KW-0762">Sugar transport</keyword>
<evidence type="ECO:0000313" key="12">
    <source>
        <dbReference type="EMBL" id="SDQ26669.1"/>
    </source>
</evidence>
<comment type="subcellular location">
    <subcellularLocation>
        <location evidence="1">Cell membrane</location>
        <topology evidence="1">Multi-pass membrane protein</topology>
    </subcellularLocation>
</comment>
<dbReference type="KEGG" id="acry:AC20117_15525"/>
<keyword evidence="4" id="KW-1003">Cell membrane</keyword>
<feature type="transmembrane region" description="Helical" evidence="10">
    <location>
        <begin position="298"/>
        <end position="323"/>
    </location>
</feature>
<feature type="transmembrane region" description="Helical" evidence="10">
    <location>
        <begin position="114"/>
        <end position="136"/>
    </location>
</feature>
<dbReference type="PROSITE" id="PS50850">
    <property type="entry name" value="MFS"/>
    <property type="match status" value="1"/>
</dbReference>
<evidence type="ECO:0000256" key="6">
    <source>
        <dbReference type="ARBA" id="ARBA00022692"/>
    </source>
</evidence>
<evidence type="ECO:0000313" key="13">
    <source>
        <dbReference type="Proteomes" id="UP000181917"/>
    </source>
</evidence>
<keyword evidence="7 10" id="KW-1133">Transmembrane helix</keyword>
<reference evidence="12 13" key="1">
    <citation type="submission" date="2016-10" db="EMBL/GenBank/DDBJ databases">
        <authorList>
            <person name="de Groot N.N."/>
        </authorList>
    </citation>
    <scope>NUCLEOTIDE SEQUENCE [LARGE SCALE GENOMIC DNA]</scope>
    <source>
        <strain evidence="12 13">DSM 20117</strain>
    </source>
</reference>
<dbReference type="InterPro" id="IPR005829">
    <property type="entry name" value="Sugar_transporter_CS"/>
</dbReference>
<evidence type="ECO:0000256" key="5">
    <source>
        <dbReference type="ARBA" id="ARBA00022597"/>
    </source>
</evidence>
<dbReference type="InterPro" id="IPR020846">
    <property type="entry name" value="MFS_dom"/>
</dbReference>
<organism evidence="12 13">
    <name type="scientific">Crystallibacter crystallopoietes</name>
    <dbReference type="NCBI Taxonomy" id="37928"/>
    <lineage>
        <taxon>Bacteria</taxon>
        <taxon>Bacillati</taxon>
        <taxon>Actinomycetota</taxon>
        <taxon>Actinomycetes</taxon>
        <taxon>Micrococcales</taxon>
        <taxon>Micrococcaceae</taxon>
        <taxon>Crystallibacter</taxon>
    </lineage>
</organism>
<keyword evidence="13" id="KW-1185">Reference proteome</keyword>
<dbReference type="PANTHER" id="PTHR48020">
    <property type="entry name" value="PROTON MYO-INOSITOL COTRANSPORTER"/>
    <property type="match status" value="1"/>
</dbReference>
<dbReference type="InterPro" id="IPR005828">
    <property type="entry name" value="MFS_sugar_transport-like"/>
</dbReference>
<dbReference type="FunFam" id="1.20.1250.20:FF:000218">
    <property type="entry name" value="facilitated trehalose transporter Tret1"/>
    <property type="match status" value="1"/>
</dbReference>
<accession>A0A1H0ZH49</accession>
<dbReference type="STRING" id="37928.SAMN04489742_0351"/>
<gene>
    <name evidence="12" type="ORF">SAMN04489742_0351</name>
</gene>
<dbReference type="Gene3D" id="1.20.1250.20">
    <property type="entry name" value="MFS general substrate transporter like domains"/>
    <property type="match status" value="1"/>
</dbReference>
<dbReference type="InterPro" id="IPR003663">
    <property type="entry name" value="Sugar/inositol_transpt"/>
</dbReference>
<evidence type="ECO:0000256" key="10">
    <source>
        <dbReference type="SAM" id="Phobius"/>
    </source>
</evidence>
<dbReference type="PRINTS" id="PR00171">
    <property type="entry name" value="SUGRTRNSPORT"/>
</dbReference>
<name>A0A1H0ZH49_9MICC</name>
<protein>
    <submittedName>
        <fullName evidence="12">MFS transporter, SP family, major inositol transporter</fullName>
    </submittedName>
</protein>
<evidence type="ECO:0000256" key="2">
    <source>
        <dbReference type="ARBA" id="ARBA00010992"/>
    </source>
</evidence>
<keyword evidence="6 10" id="KW-0812">Transmembrane</keyword>
<feature type="transmembrane region" description="Helical" evidence="10">
    <location>
        <begin position="21"/>
        <end position="47"/>
    </location>
</feature>
<feature type="domain" description="Major facilitator superfamily (MFS) profile" evidence="11">
    <location>
        <begin position="22"/>
        <end position="450"/>
    </location>
</feature>
<dbReference type="InterPro" id="IPR050814">
    <property type="entry name" value="Myo-inositol_Transporter"/>
</dbReference>
<dbReference type="GO" id="GO:0005886">
    <property type="term" value="C:plasma membrane"/>
    <property type="evidence" value="ECO:0007669"/>
    <property type="project" value="UniProtKB-SubCell"/>
</dbReference>
<dbReference type="PROSITE" id="PS00217">
    <property type="entry name" value="SUGAR_TRANSPORT_2"/>
    <property type="match status" value="1"/>
</dbReference>
<dbReference type="OrthoDB" id="4008739at2"/>
<dbReference type="RefSeq" id="WP_074698861.1">
    <property type="nucleotide sequence ID" value="NZ_CP018863.1"/>
</dbReference>
<evidence type="ECO:0000256" key="1">
    <source>
        <dbReference type="ARBA" id="ARBA00004651"/>
    </source>
</evidence>
<dbReference type="PROSITE" id="PS00216">
    <property type="entry name" value="SUGAR_TRANSPORT_1"/>
    <property type="match status" value="1"/>
</dbReference>
<dbReference type="CDD" id="cd17359">
    <property type="entry name" value="MFS_XylE_like"/>
    <property type="match status" value="1"/>
</dbReference>
<comment type="similarity">
    <text evidence="2 9">Belongs to the major facilitator superfamily. Sugar transporter (TC 2.A.1.1) family.</text>
</comment>
<feature type="transmembrane region" description="Helical" evidence="10">
    <location>
        <begin position="330"/>
        <end position="351"/>
    </location>
</feature>
<dbReference type="Pfam" id="PF00083">
    <property type="entry name" value="Sugar_tr"/>
    <property type="match status" value="1"/>
</dbReference>
<dbReference type="NCBIfam" id="TIGR00879">
    <property type="entry name" value="SP"/>
    <property type="match status" value="1"/>
</dbReference>
<dbReference type="Proteomes" id="UP000181917">
    <property type="component" value="Unassembled WGS sequence"/>
</dbReference>
<dbReference type="AlphaFoldDB" id="A0A1H0ZH49"/>
<feature type="transmembrane region" description="Helical" evidence="10">
    <location>
        <begin position="181"/>
        <end position="200"/>
    </location>
</feature>
<dbReference type="PANTHER" id="PTHR48020:SF12">
    <property type="entry name" value="PROTON MYO-INOSITOL COTRANSPORTER"/>
    <property type="match status" value="1"/>
</dbReference>
<feature type="transmembrane region" description="Helical" evidence="10">
    <location>
        <begin position="59"/>
        <end position="77"/>
    </location>
</feature>
<evidence type="ECO:0000256" key="4">
    <source>
        <dbReference type="ARBA" id="ARBA00022475"/>
    </source>
</evidence>
<evidence type="ECO:0000259" key="11">
    <source>
        <dbReference type="PROSITE" id="PS50850"/>
    </source>
</evidence>
<dbReference type="InterPro" id="IPR036259">
    <property type="entry name" value="MFS_trans_sf"/>
</dbReference>
<feature type="transmembrane region" description="Helical" evidence="10">
    <location>
        <begin position="89"/>
        <end position="108"/>
    </location>
</feature>
<feature type="transmembrane region" description="Helical" evidence="10">
    <location>
        <begin position="357"/>
        <end position="384"/>
    </location>
</feature>